<feature type="transmembrane region" description="Helical" evidence="3">
    <location>
        <begin position="30"/>
        <end position="51"/>
    </location>
</feature>
<feature type="domain" description="Cell envelope-related transcriptional attenuator" evidence="4">
    <location>
        <begin position="98"/>
        <end position="267"/>
    </location>
</feature>
<comment type="caution">
    <text evidence="5">The sequence shown here is derived from an EMBL/GenBank/DDBJ whole genome shotgun (WGS) entry which is preliminary data.</text>
</comment>
<accession>A0ABW0R5D4</accession>
<dbReference type="InterPro" id="IPR004474">
    <property type="entry name" value="LytR_CpsA_psr"/>
</dbReference>
<dbReference type="RefSeq" id="WP_378114129.1">
    <property type="nucleotide sequence ID" value="NZ_JBHSNC010000057.1"/>
</dbReference>
<evidence type="ECO:0000259" key="4">
    <source>
        <dbReference type="Pfam" id="PF03816"/>
    </source>
</evidence>
<protein>
    <submittedName>
        <fullName evidence="5">LCP family protein</fullName>
    </submittedName>
</protein>
<dbReference type="PANTHER" id="PTHR33392:SF6">
    <property type="entry name" value="POLYISOPRENYL-TEICHOIC ACID--PEPTIDOGLYCAN TEICHOIC ACID TRANSFERASE TAGU"/>
    <property type="match status" value="1"/>
</dbReference>
<dbReference type="PANTHER" id="PTHR33392">
    <property type="entry name" value="POLYISOPRENYL-TEICHOIC ACID--PEPTIDOGLYCAN TEICHOIC ACID TRANSFERASE TAGU"/>
    <property type="match status" value="1"/>
</dbReference>
<dbReference type="EMBL" id="JBHSNC010000057">
    <property type="protein sequence ID" value="MFC5532158.1"/>
    <property type="molecule type" value="Genomic_DNA"/>
</dbReference>
<dbReference type="Gene3D" id="3.40.630.190">
    <property type="entry name" value="LCP protein"/>
    <property type="match status" value="1"/>
</dbReference>
<evidence type="ECO:0000256" key="3">
    <source>
        <dbReference type="SAM" id="Phobius"/>
    </source>
</evidence>
<feature type="region of interest" description="Disordered" evidence="2">
    <location>
        <begin position="1"/>
        <end position="22"/>
    </location>
</feature>
<sequence>MNPHTPMPPRSGNRTTARPQKKKNVRWGRITFLIVAVIIIGLGSYAGYLYYTYKDNLHKIASHDPDAKSVPKEQRANVKPVSLMLLGLDYRKELGSMNTDVMMVAAFNPKTKTATVVTIPRDSDLNMEGYKKHKVNAYYAAFYSKALKDGLGKDAAKNEAQDDTREMLSTFFGVAIDYTAVIDFQGFVDVVNALNGVKVTVNKDMRYVDNADGTNIDLKAGEQTLNGEDALGFVRYRKSNRGTAASSDFERNERQSQVLGAIADKLKSLGSITKIDDVMNAVGDNMRTDIPESQLEDMISTYFGINRSDIRFIPLEGEWISPYVILNQDKLAEAKKALAEELLPEGRPAATPVATDGASESNTAN</sequence>
<evidence type="ECO:0000313" key="5">
    <source>
        <dbReference type="EMBL" id="MFC5532158.1"/>
    </source>
</evidence>
<keyword evidence="3" id="KW-1133">Transmembrane helix</keyword>
<reference evidence="6" key="1">
    <citation type="journal article" date="2019" name="Int. J. Syst. Evol. Microbiol.">
        <title>The Global Catalogue of Microorganisms (GCM) 10K type strain sequencing project: providing services to taxonomists for standard genome sequencing and annotation.</title>
        <authorList>
            <consortium name="The Broad Institute Genomics Platform"/>
            <consortium name="The Broad Institute Genome Sequencing Center for Infectious Disease"/>
            <person name="Wu L."/>
            <person name="Ma J."/>
        </authorList>
    </citation>
    <scope>NUCLEOTIDE SEQUENCE [LARGE SCALE GENOMIC DNA]</scope>
    <source>
        <strain evidence="6">CGMCC 1.18578</strain>
    </source>
</reference>
<dbReference type="InterPro" id="IPR050922">
    <property type="entry name" value="LytR/CpsA/Psr_CW_biosynth"/>
</dbReference>
<keyword evidence="3" id="KW-0812">Transmembrane</keyword>
<dbReference type="Proteomes" id="UP001596108">
    <property type="component" value="Unassembled WGS sequence"/>
</dbReference>
<comment type="similarity">
    <text evidence="1">Belongs to the LytR/CpsA/Psr (LCP) family.</text>
</comment>
<dbReference type="NCBIfam" id="TIGR00350">
    <property type="entry name" value="lytR_cpsA_psr"/>
    <property type="match status" value="1"/>
</dbReference>
<gene>
    <name evidence="5" type="ORF">ACFPQ4_22295</name>
</gene>
<evidence type="ECO:0000313" key="6">
    <source>
        <dbReference type="Proteomes" id="UP001596108"/>
    </source>
</evidence>
<keyword evidence="3" id="KW-0472">Membrane</keyword>
<dbReference type="Pfam" id="PF03816">
    <property type="entry name" value="LytR_cpsA_psr"/>
    <property type="match status" value="1"/>
</dbReference>
<evidence type="ECO:0000256" key="1">
    <source>
        <dbReference type="ARBA" id="ARBA00006068"/>
    </source>
</evidence>
<organism evidence="5 6">
    <name type="scientific">Cohnella yongneupensis</name>
    <dbReference type="NCBI Taxonomy" id="425006"/>
    <lineage>
        <taxon>Bacteria</taxon>
        <taxon>Bacillati</taxon>
        <taxon>Bacillota</taxon>
        <taxon>Bacilli</taxon>
        <taxon>Bacillales</taxon>
        <taxon>Paenibacillaceae</taxon>
        <taxon>Cohnella</taxon>
    </lineage>
</organism>
<name>A0ABW0R5D4_9BACL</name>
<keyword evidence="6" id="KW-1185">Reference proteome</keyword>
<proteinExistence type="inferred from homology"/>
<feature type="region of interest" description="Disordered" evidence="2">
    <location>
        <begin position="343"/>
        <end position="365"/>
    </location>
</feature>
<evidence type="ECO:0000256" key="2">
    <source>
        <dbReference type="SAM" id="MobiDB-lite"/>
    </source>
</evidence>